<evidence type="ECO:0000256" key="1">
    <source>
        <dbReference type="SAM" id="Coils"/>
    </source>
</evidence>
<accession>A0A8S9ZYP3</accession>
<name>A0A8S9ZYP3_9BILA</name>
<keyword evidence="1" id="KW-0175">Coiled coil</keyword>
<feature type="coiled-coil region" evidence="1">
    <location>
        <begin position="201"/>
        <end position="263"/>
    </location>
</feature>
<proteinExistence type="predicted"/>
<dbReference type="InterPro" id="IPR029302">
    <property type="entry name" value="IFT43"/>
</dbReference>
<feature type="compositionally biased region" description="Polar residues" evidence="2">
    <location>
        <begin position="19"/>
        <end position="34"/>
    </location>
</feature>
<evidence type="ECO:0000313" key="4">
    <source>
        <dbReference type="Proteomes" id="UP000605970"/>
    </source>
</evidence>
<evidence type="ECO:0000313" key="3">
    <source>
        <dbReference type="EMBL" id="KAF7638033.1"/>
    </source>
</evidence>
<organism evidence="3 4">
    <name type="scientific">Meloidogyne graminicola</name>
    <dbReference type="NCBI Taxonomy" id="189291"/>
    <lineage>
        <taxon>Eukaryota</taxon>
        <taxon>Metazoa</taxon>
        <taxon>Ecdysozoa</taxon>
        <taxon>Nematoda</taxon>
        <taxon>Chromadorea</taxon>
        <taxon>Rhabditida</taxon>
        <taxon>Tylenchina</taxon>
        <taxon>Tylenchomorpha</taxon>
        <taxon>Tylenchoidea</taxon>
        <taxon>Meloidogynidae</taxon>
        <taxon>Meloidogyninae</taxon>
        <taxon>Meloidogyne</taxon>
    </lineage>
</organism>
<evidence type="ECO:0000256" key="2">
    <source>
        <dbReference type="SAM" id="MobiDB-lite"/>
    </source>
</evidence>
<feature type="region of interest" description="Disordered" evidence="2">
    <location>
        <begin position="1"/>
        <end position="79"/>
    </location>
</feature>
<keyword evidence="4" id="KW-1185">Reference proteome</keyword>
<dbReference type="EMBL" id="JABEBT010000015">
    <property type="protein sequence ID" value="KAF7638033.1"/>
    <property type="molecule type" value="Genomic_DNA"/>
</dbReference>
<comment type="caution">
    <text evidence="3">The sequence shown here is derived from an EMBL/GenBank/DDBJ whole genome shotgun (WGS) entry which is preliminary data.</text>
</comment>
<sequence length="333" mass="37142">MTARDNVNDVISSAGFVPRSNTTIGRPPSRNSGGKQELKEDDLIVRVRERSTTTTNSEERPRTRLGSFLSRRGGGGSNENAALQSIANEFKEQLKRPLSSLFRRTQSNDRSQQQSGGIKQTNINLQQQTNITQQHQQQSSFINNKTNRIPSAVGGRSTTLITGMGTTDNNNNNESTTIGINNNISTTAIRPFTGINKREIIKQQNDEINKLEIDLSEQAAIAPSMRRFSGFSATDPSSSLFIMKQQKQKRQQQINKGNNIENKEEIEDVNFLSRFLCPEDEIQDENIPWTWDSLFASVTSELREEWALEEEALNSEGGNNNEQIIPGGGIPTN</sequence>
<gene>
    <name evidence="3" type="ORF">Mgra_00002486</name>
</gene>
<dbReference type="AlphaFoldDB" id="A0A8S9ZYP3"/>
<feature type="region of interest" description="Disordered" evidence="2">
    <location>
        <begin position="312"/>
        <end position="333"/>
    </location>
</feature>
<dbReference type="OrthoDB" id="206950at2759"/>
<dbReference type="Proteomes" id="UP000605970">
    <property type="component" value="Unassembled WGS sequence"/>
</dbReference>
<feature type="compositionally biased region" description="Basic and acidic residues" evidence="2">
    <location>
        <begin position="36"/>
        <end position="62"/>
    </location>
</feature>
<reference evidence="3" key="1">
    <citation type="journal article" date="2020" name="Ecol. Evol.">
        <title>Genome structure and content of the rice root-knot nematode (Meloidogyne graminicola).</title>
        <authorList>
            <person name="Phan N.T."/>
            <person name="Danchin E.G.J."/>
            <person name="Klopp C."/>
            <person name="Perfus-Barbeoch L."/>
            <person name="Kozlowski D.K."/>
            <person name="Koutsovoulos G.D."/>
            <person name="Lopez-Roques C."/>
            <person name="Bouchez O."/>
            <person name="Zahm M."/>
            <person name="Besnard G."/>
            <person name="Bellafiore S."/>
        </authorList>
    </citation>
    <scope>NUCLEOTIDE SEQUENCE</scope>
    <source>
        <strain evidence="3">VN-18</strain>
    </source>
</reference>
<protein>
    <submittedName>
        <fullName evidence="3">Uncharacterized protein</fullName>
    </submittedName>
</protein>
<dbReference type="GO" id="GO:0030991">
    <property type="term" value="C:intraciliary transport particle A"/>
    <property type="evidence" value="ECO:0007669"/>
    <property type="project" value="InterPro"/>
</dbReference>
<dbReference type="Pfam" id="PF15305">
    <property type="entry name" value="IFT43"/>
    <property type="match status" value="1"/>
</dbReference>